<evidence type="ECO:0000259" key="1">
    <source>
        <dbReference type="Pfam" id="PF05117"/>
    </source>
</evidence>
<dbReference type="SUPFAM" id="SSF89946">
    <property type="entry name" value="Hypothetical protein VC0424"/>
    <property type="match status" value="1"/>
</dbReference>
<feature type="domain" description="DUF695" evidence="1">
    <location>
        <begin position="30"/>
        <end position="162"/>
    </location>
</feature>
<dbReference type="Gene3D" id="3.30.70.970">
    <property type="entry name" value="RraB-like"/>
    <property type="match status" value="1"/>
</dbReference>
<reference evidence="3 4" key="1">
    <citation type="submission" date="2018-03" db="EMBL/GenBank/DDBJ databases">
        <title>Genomic Encyclopedia of Archaeal and Bacterial Type Strains, Phase II (KMG-II): from individual species to whole genera.</title>
        <authorList>
            <person name="Goeker M."/>
        </authorList>
    </citation>
    <scope>NUCLEOTIDE SEQUENCE [LARGE SCALE GENOMIC DNA]</scope>
    <source>
        <strain evidence="3 4">DSM 18107</strain>
    </source>
</reference>
<sequence length="275" mass="32388">MDEWRGGFLIFTSDCYISNQCIMPDAYQPDWDIYTCHIEDKPAIIGLDLDLRRFAPLSKKPYAIFISVYLKNPRADGFPQGDEFTMLGEIEDCLVQQLETTLQAHFVGRTMSNGIRDFYFYASGTLLHDKYIADAMIQFPDYHYDFGVKEDKTWELYFDFLFPDVQEFQRIQNRKVLRTLKQHGDIAERARLIDHWIYFSAETERELYGQQVQRLGFVIEARPVDERDPHPYGLRLSRNDRTDEESIDAAVMLLWELAQEMNARYDGWETVIVAQ</sequence>
<organism evidence="3 4">
    <name type="scientific">Chitinophaga ginsengisoli</name>
    <dbReference type="NCBI Taxonomy" id="363837"/>
    <lineage>
        <taxon>Bacteria</taxon>
        <taxon>Pseudomonadati</taxon>
        <taxon>Bacteroidota</taxon>
        <taxon>Chitinophagia</taxon>
        <taxon>Chitinophagales</taxon>
        <taxon>Chitinophagaceae</taxon>
        <taxon>Chitinophaga</taxon>
    </lineage>
</organism>
<name>A0A2P8G0Y3_9BACT</name>
<dbReference type="InterPro" id="IPR036701">
    <property type="entry name" value="RraB-like_sf"/>
</dbReference>
<evidence type="ECO:0000259" key="2">
    <source>
        <dbReference type="Pfam" id="PF06877"/>
    </source>
</evidence>
<dbReference type="InterPro" id="IPR009671">
    <property type="entry name" value="RraB_dom"/>
</dbReference>
<feature type="domain" description="Regulator of ribonuclease activity B" evidence="2">
    <location>
        <begin position="171"/>
        <end position="270"/>
    </location>
</feature>
<proteinExistence type="predicted"/>
<dbReference type="Pfam" id="PF05117">
    <property type="entry name" value="DUF695"/>
    <property type="match status" value="1"/>
</dbReference>
<dbReference type="Proteomes" id="UP000240978">
    <property type="component" value="Unassembled WGS sequence"/>
</dbReference>
<keyword evidence="4" id="KW-1185">Reference proteome</keyword>
<evidence type="ECO:0000313" key="4">
    <source>
        <dbReference type="Proteomes" id="UP000240978"/>
    </source>
</evidence>
<evidence type="ECO:0000313" key="3">
    <source>
        <dbReference type="EMBL" id="PSL27624.1"/>
    </source>
</evidence>
<dbReference type="EMBL" id="PYGK01000009">
    <property type="protein sequence ID" value="PSL27624.1"/>
    <property type="molecule type" value="Genomic_DNA"/>
</dbReference>
<dbReference type="OrthoDB" id="7839302at2"/>
<comment type="caution">
    <text evidence="3">The sequence shown here is derived from an EMBL/GenBank/DDBJ whole genome shotgun (WGS) entry which is preliminary data.</text>
</comment>
<dbReference type="Pfam" id="PF06877">
    <property type="entry name" value="RraB"/>
    <property type="match status" value="1"/>
</dbReference>
<dbReference type="InterPro" id="IPR016097">
    <property type="entry name" value="DUF695"/>
</dbReference>
<dbReference type="AlphaFoldDB" id="A0A2P8G0Y3"/>
<gene>
    <name evidence="3" type="ORF">CLV42_109159</name>
</gene>
<accession>A0A2P8G0Y3</accession>
<protein>
    <submittedName>
        <fullName evidence="3">Uncharacterized protein (TIGR01619 family)</fullName>
    </submittedName>
</protein>